<evidence type="ECO:0000256" key="6">
    <source>
        <dbReference type="ARBA" id="ARBA00022989"/>
    </source>
</evidence>
<evidence type="ECO:0000256" key="8">
    <source>
        <dbReference type="SAM" id="Phobius"/>
    </source>
</evidence>
<keyword evidence="4 10" id="KW-0762">Sugar transport</keyword>
<keyword evidence="7 8" id="KW-0472">Membrane</keyword>
<dbReference type="RefSeq" id="WP_207994973.1">
    <property type="nucleotide sequence ID" value="NZ_JAXOVW010000003.1"/>
</dbReference>
<feature type="transmembrane region" description="Helical" evidence="8">
    <location>
        <begin position="198"/>
        <end position="223"/>
    </location>
</feature>
<proteinExistence type="predicted"/>
<dbReference type="PANTHER" id="PTHR40063:SF1">
    <property type="entry name" value="MEMBRANE PROTEIN"/>
    <property type="match status" value="1"/>
</dbReference>
<evidence type="ECO:0000313" key="10">
    <source>
        <dbReference type="EMBL" id="MDZ5605977.1"/>
    </source>
</evidence>
<keyword evidence="6 8" id="KW-1133">Transmembrane helix</keyword>
<keyword evidence="11" id="KW-1185">Reference proteome</keyword>
<sequence>MEMLKGTLLLLAVLSCMSLFCFKAPNGMKAMGGLSGAACATFLVEAFHSYVTGDLIGIPFLKELGQMAGGLGGIAAGTLVCLKMGVNPVYSMMVGVALADFKLLPAFIAGYLVSFLIKKIEKRVPEGIDLIVAVLVAPVVARLLAKAIAPIVVGILQNIGDVLVSAGTGNPILLGIVLGGIIPIVGMSPLSSMALTSLIGLTGMPMAIGALSVTSSSFVNYMLFKRMKFGNKSTTTAVAIEPLTQIDIIAANPIPIYLTNAMGGMIAGVIIASFGLINNAVGTATPIAGLMVMFGFNDPVKVLMCAATIMATGLLSGFIGSLIFKNFKIRRSDEIREVSQEIAA</sequence>
<evidence type="ECO:0000259" key="9">
    <source>
        <dbReference type="Pfam" id="PF13303"/>
    </source>
</evidence>
<dbReference type="Pfam" id="PF13303">
    <property type="entry name" value="PTS_EIIC_2"/>
    <property type="match status" value="1"/>
</dbReference>
<keyword evidence="5 8" id="KW-0812">Transmembrane</keyword>
<keyword evidence="2" id="KW-0813">Transport</keyword>
<feature type="transmembrane region" description="Helical" evidence="8">
    <location>
        <begin position="266"/>
        <end position="294"/>
    </location>
</feature>
<feature type="domain" description="Phosphotransferase system EIIC" evidence="9">
    <location>
        <begin position="28"/>
        <end position="332"/>
    </location>
</feature>
<evidence type="ECO:0000256" key="1">
    <source>
        <dbReference type="ARBA" id="ARBA00004651"/>
    </source>
</evidence>
<feature type="transmembrane region" description="Helical" evidence="8">
    <location>
        <begin position="130"/>
        <end position="156"/>
    </location>
</feature>
<comment type="subcellular location">
    <subcellularLocation>
        <location evidence="1">Cell membrane</location>
        <topology evidence="1">Multi-pass membrane protein</topology>
    </subcellularLocation>
</comment>
<protein>
    <submittedName>
        <fullName evidence="10">PTS sugar transporter subunit IIC</fullName>
    </submittedName>
</protein>
<dbReference type="InterPro" id="IPR003352">
    <property type="entry name" value="PTS_EIIC"/>
</dbReference>
<evidence type="ECO:0000313" key="11">
    <source>
        <dbReference type="Proteomes" id="UP001291930"/>
    </source>
</evidence>
<evidence type="ECO:0000256" key="3">
    <source>
        <dbReference type="ARBA" id="ARBA00022475"/>
    </source>
</evidence>
<organism evidence="10 11">
    <name type="scientific">Bacillus bingmayongensis</name>
    <dbReference type="NCBI Taxonomy" id="1150157"/>
    <lineage>
        <taxon>Bacteria</taxon>
        <taxon>Bacillati</taxon>
        <taxon>Bacillota</taxon>
        <taxon>Bacilli</taxon>
        <taxon>Bacillales</taxon>
        <taxon>Bacillaceae</taxon>
        <taxon>Bacillus</taxon>
    </lineage>
</organism>
<evidence type="ECO:0000256" key="5">
    <source>
        <dbReference type="ARBA" id="ARBA00022692"/>
    </source>
</evidence>
<feature type="transmembrane region" description="Helical" evidence="8">
    <location>
        <begin position="64"/>
        <end position="82"/>
    </location>
</feature>
<feature type="transmembrane region" description="Helical" evidence="8">
    <location>
        <begin position="94"/>
        <end position="118"/>
    </location>
</feature>
<comment type="caution">
    <text evidence="10">The sequence shown here is derived from an EMBL/GenBank/DDBJ whole genome shotgun (WGS) entry which is preliminary data.</text>
</comment>
<dbReference type="PANTHER" id="PTHR40063">
    <property type="entry name" value="MEMBRANE PROTEIN-RELATED"/>
    <property type="match status" value="1"/>
</dbReference>
<reference evidence="11" key="1">
    <citation type="submission" date="2023-11" db="EMBL/GenBank/DDBJ databases">
        <title>Genome Sequence of Bacillus pseudomycoides stain BUPM19.</title>
        <authorList>
            <person name="Farhat A."/>
        </authorList>
    </citation>
    <scope>NUCLEOTIDE SEQUENCE [LARGE SCALE GENOMIC DNA]</scope>
    <source>
        <strain evidence="11">BUPM19</strain>
    </source>
</reference>
<feature type="transmembrane region" description="Helical" evidence="8">
    <location>
        <begin position="300"/>
        <end position="324"/>
    </location>
</feature>
<accession>A0ABU5JRY9</accession>
<evidence type="ECO:0000256" key="2">
    <source>
        <dbReference type="ARBA" id="ARBA00022448"/>
    </source>
</evidence>
<evidence type="ECO:0000256" key="4">
    <source>
        <dbReference type="ARBA" id="ARBA00022597"/>
    </source>
</evidence>
<keyword evidence="3" id="KW-1003">Cell membrane</keyword>
<feature type="transmembrane region" description="Helical" evidence="8">
    <location>
        <begin position="163"/>
        <end position="186"/>
    </location>
</feature>
<dbReference type="EMBL" id="JAXOVW010000003">
    <property type="protein sequence ID" value="MDZ5605977.1"/>
    <property type="molecule type" value="Genomic_DNA"/>
</dbReference>
<dbReference type="Proteomes" id="UP001291930">
    <property type="component" value="Unassembled WGS sequence"/>
</dbReference>
<evidence type="ECO:0000256" key="7">
    <source>
        <dbReference type="ARBA" id="ARBA00023136"/>
    </source>
</evidence>
<name>A0ABU5JRY9_9BACI</name>
<dbReference type="PROSITE" id="PS51257">
    <property type="entry name" value="PROKAR_LIPOPROTEIN"/>
    <property type="match status" value="1"/>
</dbReference>
<gene>
    <name evidence="10" type="ORF">U2I54_02310</name>
</gene>